<dbReference type="PATRIC" id="fig|1459.3.peg.4435"/>
<reference evidence="3" key="1">
    <citation type="submission" date="2015-07" db="EMBL/GenBank/DDBJ databases">
        <title>Fjat-10036 dsm4.</title>
        <authorList>
            <person name="Liu B."/>
            <person name="Wang J."/>
            <person name="Zhu Y."/>
            <person name="Liu G."/>
            <person name="Chen Q."/>
            <person name="Chen Z."/>
            <person name="Lan J."/>
            <person name="Che J."/>
            <person name="Ge C."/>
            <person name="Shi H."/>
            <person name="Pan Z."/>
            <person name="Liu X."/>
        </authorList>
    </citation>
    <scope>NUCLEOTIDE SEQUENCE [LARGE SCALE GENOMIC DNA]</scope>
    <source>
        <strain evidence="3">DSM 4</strain>
    </source>
</reference>
<dbReference type="Proteomes" id="UP000037109">
    <property type="component" value="Unassembled WGS sequence"/>
</dbReference>
<feature type="region of interest" description="Disordered" evidence="1">
    <location>
        <begin position="1"/>
        <end position="54"/>
    </location>
</feature>
<organism evidence="2 3">
    <name type="scientific">Sporosarcina globispora</name>
    <name type="common">Bacillus globisporus</name>
    <dbReference type="NCBI Taxonomy" id="1459"/>
    <lineage>
        <taxon>Bacteria</taxon>
        <taxon>Bacillati</taxon>
        <taxon>Bacillota</taxon>
        <taxon>Bacilli</taxon>
        <taxon>Bacillales</taxon>
        <taxon>Caryophanaceae</taxon>
        <taxon>Sporosarcina</taxon>
    </lineage>
</organism>
<evidence type="ECO:0000256" key="1">
    <source>
        <dbReference type="SAM" id="MobiDB-lite"/>
    </source>
</evidence>
<dbReference type="AlphaFoldDB" id="A0A0M0GG32"/>
<gene>
    <name evidence="2" type="ORF">AF332_20110</name>
</gene>
<proteinExistence type="predicted"/>
<protein>
    <submittedName>
        <fullName evidence="2">Uncharacterized protein</fullName>
    </submittedName>
</protein>
<name>A0A0M0GG32_SPOGL</name>
<keyword evidence="3" id="KW-1185">Reference proteome</keyword>
<feature type="compositionally biased region" description="Basic residues" evidence="1">
    <location>
        <begin position="10"/>
        <end position="48"/>
    </location>
</feature>
<evidence type="ECO:0000313" key="2">
    <source>
        <dbReference type="EMBL" id="KON88875.1"/>
    </source>
</evidence>
<evidence type="ECO:0000313" key="3">
    <source>
        <dbReference type="Proteomes" id="UP000037109"/>
    </source>
</evidence>
<comment type="caution">
    <text evidence="2">The sequence shown here is derived from an EMBL/GenBank/DDBJ whole genome shotgun (WGS) entry which is preliminary data.</text>
</comment>
<accession>A0A0M0GG32</accession>
<dbReference type="RefSeq" id="WP_053436257.1">
    <property type="nucleotide sequence ID" value="NZ_LGUF01000007.1"/>
</dbReference>
<dbReference type="EMBL" id="LGUF01000007">
    <property type="protein sequence ID" value="KON88875.1"/>
    <property type="molecule type" value="Genomic_DNA"/>
</dbReference>
<sequence length="125" mass="15117">MAANTDNQTKHKKDNKLKGNKQKQKERKKEKKKGKLKDKKKGKVVSKPKSKEELKVIEKRREERKRKELIELHERQQRLSRRYSPNIKTRTTATKKRWKGWRYYEEPSEVITYTIAELQANPDKK</sequence>